<dbReference type="InterPro" id="IPR054471">
    <property type="entry name" value="GPIID_WHD"/>
</dbReference>
<dbReference type="Gene3D" id="3.40.50.300">
    <property type="entry name" value="P-loop containing nucleotide triphosphate hydrolases"/>
    <property type="match status" value="1"/>
</dbReference>
<keyword evidence="2" id="KW-0040">ANK repeat</keyword>
<dbReference type="InterPro" id="IPR036770">
    <property type="entry name" value="Ankyrin_rpt-contain_sf"/>
</dbReference>
<dbReference type="SUPFAM" id="SSF52540">
    <property type="entry name" value="P-loop containing nucleoside triphosphate hydrolases"/>
    <property type="match status" value="1"/>
</dbReference>
<feature type="chain" id="PRO_5042240085" description="NACHT domain-containing protein" evidence="3">
    <location>
        <begin position="17"/>
        <end position="1305"/>
    </location>
</feature>
<keyword evidence="1" id="KW-0677">Repeat</keyword>
<feature type="repeat" description="ANK" evidence="2">
    <location>
        <begin position="896"/>
        <end position="928"/>
    </location>
</feature>
<dbReference type="InterPro" id="IPR027417">
    <property type="entry name" value="P-loop_NTPase"/>
</dbReference>
<organism evidence="6 7">
    <name type="scientific">Emydomyces testavorans</name>
    <dbReference type="NCBI Taxonomy" id="2070801"/>
    <lineage>
        <taxon>Eukaryota</taxon>
        <taxon>Fungi</taxon>
        <taxon>Dikarya</taxon>
        <taxon>Ascomycota</taxon>
        <taxon>Pezizomycotina</taxon>
        <taxon>Eurotiomycetes</taxon>
        <taxon>Eurotiomycetidae</taxon>
        <taxon>Onygenales</taxon>
        <taxon>Nannizziopsiaceae</taxon>
        <taxon>Emydomyces</taxon>
    </lineage>
</organism>
<dbReference type="PANTHER" id="PTHR10039">
    <property type="entry name" value="AMELOGENIN"/>
    <property type="match status" value="1"/>
</dbReference>
<keyword evidence="7" id="KW-1185">Reference proteome</keyword>
<feature type="repeat" description="ANK" evidence="2">
    <location>
        <begin position="995"/>
        <end position="1027"/>
    </location>
</feature>
<feature type="repeat" description="ANK" evidence="2">
    <location>
        <begin position="962"/>
        <end position="994"/>
    </location>
</feature>
<dbReference type="Pfam" id="PF12796">
    <property type="entry name" value="Ank_2"/>
    <property type="match status" value="3"/>
</dbReference>
<dbReference type="InterPro" id="IPR002110">
    <property type="entry name" value="Ankyrin_rpt"/>
</dbReference>
<dbReference type="Gene3D" id="1.25.40.20">
    <property type="entry name" value="Ankyrin repeat-containing domain"/>
    <property type="match status" value="3"/>
</dbReference>
<evidence type="ECO:0008006" key="8">
    <source>
        <dbReference type="Google" id="ProtNLM"/>
    </source>
</evidence>
<gene>
    <name evidence="6" type="ORF">PRK78_001786</name>
</gene>
<evidence type="ECO:0000256" key="2">
    <source>
        <dbReference type="PROSITE-ProRule" id="PRU00023"/>
    </source>
</evidence>
<accession>A0AAF0DDI8</accession>
<dbReference type="InterPro" id="IPR056884">
    <property type="entry name" value="NPHP3-like_N"/>
</dbReference>
<keyword evidence="3" id="KW-0732">Signal</keyword>
<evidence type="ECO:0000259" key="5">
    <source>
        <dbReference type="Pfam" id="PF24883"/>
    </source>
</evidence>
<feature type="domain" description="Nephrocystin 3-like N-terminal" evidence="5">
    <location>
        <begin position="188"/>
        <end position="350"/>
    </location>
</feature>
<evidence type="ECO:0000256" key="1">
    <source>
        <dbReference type="ARBA" id="ARBA00022737"/>
    </source>
</evidence>
<evidence type="ECO:0000259" key="4">
    <source>
        <dbReference type="Pfam" id="PF22939"/>
    </source>
</evidence>
<feature type="repeat" description="ANK" evidence="2">
    <location>
        <begin position="758"/>
        <end position="790"/>
    </location>
</feature>
<sequence length="1305" mass="146633">MEPFSVAVSVLTTVQAALTLSVGLAKHIRDSRQASKEKKLLAEEASSLAKLLARLSDRAQTSQSETWLADHSEIVRQFEAAFEDLATALKVDTVTGETHERGRLNAIRAVAGWSFSKSEVYSLLHRVERLQRHAAALLADEQYAMLERLDQKHQEAIDQQTKTSIVNWLTPLQMSQIHQTISDQAEKGSGQWFLELNAFLKWQEGKNNLLWCWGIPGAGKTVIASIVVNHLRQSRGHDQKDKIGIAAIYLKYNNSDQTIDNVLGSLLRQLVQEFEPLPCELVGLYEQHRGRNTMPSLAEITEVLKSTFDNFDEVFLVLDGLDECNEGLRWDLIDQLEKFGSKLRLLVTSRYLNAIDEELANFDRFEIKANRADIELFIDYQIKKNRNLRRLVLKSPNLRADIKDAVVKTAEHMFLLARLHVESLATAAGLSVRYVRQKLQSLPNTLTATYDSAMQRIAEQEPDHKKIAFKALAWVTYAFQTLSLKQLQHALAIEPGDSELDEELIIEGHSITALCAGLLIIEKRTNMVNLVHYTTKSYFDERRQSLFPDFHASITLSCATYLTLRSLQNFPIRYIVQQYPLACYAAQYLGDHARQTPEEALALPTLEAICQLLSDPNRRKPLLSLLDGLDLIRSGFYSSNKLTNDNYALEEKSISIPTDNFGLTCTSDAFDMDDTSIGPRTYSISSISLGDFGTDTSTLSGDDGSQLSFLEGQPWKTEIGHSRIPEVTALHLAASMGLAKVGSMLLKETPNVDAVDETGKTALTVAMERGFEKAVEFLLTSGACVDLHTEHGRSVLLLIAERNWKKAGNIIINKTRSQLKDEECMIMENQIRLILAAYDGDVNEVRRMSSQDVYDLQGRDRTTGEMALFLAIEQGRQDMVDILLDIGVNINSKDTAGRTALFRASRRLHEETVKLLLSKGADVDTQDDEGRTAWSANVRSRNKRILGLLLAAGADPSTRGLQGVSELYTAAKDGDTELVKFMLDSGTNPSVQTVYHWAPLHWAASYGHIECAKLLVQAGADVCVLSDQGVTPLDLALQSGQVAICDILKRAGAKTAKEVANSKELKSAERSVDDRSSSDRDWILIGERLNSLMPLQNSEPPDFKLFLVFDKPLSQCLIDNRYFGQFAYPRQQSNVPVPNGYIYQVSQLMETTGSTISVRLAKRRAEMSEYPLLRDDFNFDDVLYDLHRLRPDYQEFELRGRHQNPLHSSLRMFKDWTGSWKIHVKEDSDGKDFLFRTTPDWSPMSEEECRWITEDGSLLARSGWDDETPNICLELGLSRRMIDLIVSCWIGKLWAESAAKSPHEL</sequence>
<proteinExistence type="predicted"/>
<protein>
    <recommendedName>
        <fullName evidence="8">NACHT domain-containing protein</fullName>
    </recommendedName>
</protein>
<dbReference type="PANTHER" id="PTHR10039:SF15">
    <property type="entry name" value="NACHT DOMAIN-CONTAINING PROTEIN"/>
    <property type="match status" value="1"/>
</dbReference>
<dbReference type="SUPFAM" id="SSF48403">
    <property type="entry name" value="Ankyrin repeat"/>
    <property type="match status" value="1"/>
</dbReference>
<evidence type="ECO:0000256" key="3">
    <source>
        <dbReference type="SAM" id="SignalP"/>
    </source>
</evidence>
<dbReference type="SMART" id="SM00248">
    <property type="entry name" value="ANK"/>
    <property type="match status" value="8"/>
</dbReference>
<dbReference type="PROSITE" id="PS50088">
    <property type="entry name" value="ANK_REPEAT"/>
    <property type="match status" value="6"/>
</dbReference>
<feature type="repeat" description="ANK" evidence="2">
    <location>
        <begin position="863"/>
        <end position="895"/>
    </location>
</feature>
<name>A0AAF0DDI8_9EURO</name>
<feature type="repeat" description="ANK" evidence="2">
    <location>
        <begin position="725"/>
        <end position="757"/>
    </location>
</feature>
<dbReference type="PROSITE" id="PS50297">
    <property type="entry name" value="ANK_REP_REGION"/>
    <property type="match status" value="5"/>
</dbReference>
<dbReference type="Pfam" id="PF24883">
    <property type="entry name" value="NPHP3_N"/>
    <property type="match status" value="1"/>
</dbReference>
<feature type="signal peptide" evidence="3">
    <location>
        <begin position="1"/>
        <end position="16"/>
    </location>
</feature>
<evidence type="ECO:0000313" key="7">
    <source>
        <dbReference type="Proteomes" id="UP001219355"/>
    </source>
</evidence>
<dbReference type="Pfam" id="PF22939">
    <property type="entry name" value="WHD_GPIID"/>
    <property type="match status" value="1"/>
</dbReference>
<feature type="domain" description="GPI inositol-deacylase winged helix" evidence="4">
    <location>
        <begin position="463"/>
        <end position="540"/>
    </location>
</feature>
<dbReference type="Proteomes" id="UP001219355">
    <property type="component" value="Chromosome 1"/>
</dbReference>
<dbReference type="EMBL" id="CP120627">
    <property type="protein sequence ID" value="WEW56343.1"/>
    <property type="molecule type" value="Genomic_DNA"/>
</dbReference>
<evidence type="ECO:0000313" key="6">
    <source>
        <dbReference type="EMBL" id="WEW56343.1"/>
    </source>
</evidence>
<reference evidence="6" key="1">
    <citation type="submission" date="2023-03" db="EMBL/GenBank/DDBJ databases">
        <title>Emydomyces testavorans Genome Sequence.</title>
        <authorList>
            <person name="Hoyer L."/>
        </authorList>
    </citation>
    <scope>NUCLEOTIDE SEQUENCE</scope>
    <source>
        <strain evidence="6">16-2883</strain>
    </source>
</reference>